<dbReference type="EMBL" id="KE384792">
    <property type="protein sequence ID" value="KJK73629.1"/>
    <property type="molecule type" value="Genomic_DNA"/>
</dbReference>
<keyword evidence="3" id="KW-1185">Reference proteome</keyword>
<evidence type="ECO:0000313" key="3">
    <source>
        <dbReference type="Proteomes" id="UP000054544"/>
    </source>
</evidence>
<feature type="region of interest" description="Disordered" evidence="1">
    <location>
        <begin position="111"/>
        <end position="134"/>
    </location>
</feature>
<reference evidence="3" key="1">
    <citation type="journal article" date="2014" name="BMC Genomics">
        <title>The genome sequence of the biocontrol fungus Metarhizium anisopliae and comparative genomics of Metarhizium species.</title>
        <authorList>
            <person name="Pattemore J.A."/>
            <person name="Hane J.K."/>
            <person name="Williams A.H."/>
            <person name="Wilson B.A."/>
            <person name="Stodart B.J."/>
            <person name="Ash G.J."/>
        </authorList>
    </citation>
    <scope>NUCLEOTIDE SEQUENCE [LARGE SCALE GENOMIC DNA]</scope>
    <source>
        <strain evidence="3">BRIP 53293</strain>
    </source>
</reference>
<organism evidence="2 3">
    <name type="scientific">Metarhizium anisopliae BRIP 53293</name>
    <dbReference type="NCBI Taxonomy" id="1291518"/>
    <lineage>
        <taxon>Eukaryota</taxon>
        <taxon>Fungi</taxon>
        <taxon>Dikarya</taxon>
        <taxon>Ascomycota</taxon>
        <taxon>Pezizomycotina</taxon>
        <taxon>Sordariomycetes</taxon>
        <taxon>Hypocreomycetidae</taxon>
        <taxon>Hypocreales</taxon>
        <taxon>Clavicipitaceae</taxon>
        <taxon>Metarhizium</taxon>
    </lineage>
</organism>
<protein>
    <submittedName>
        <fullName evidence="2">Uncharacterized protein</fullName>
    </submittedName>
</protein>
<name>A0A0D9NI42_METAN</name>
<proteinExistence type="predicted"/>
<evidence type="ECO:0000256" key="1">
    <source>
        <dbReference type="SAM" id="MobiDB-lite"/>
    </source>
</evidence>
<accession>A0A0D9NI42</accession>
<dbReference type="Proteomes" id="UP000054544">
    <property type="component" value="Unassembled WGS sequence"/>
</dbReference>
<gene>
    <name evidence="2" type="ORF">H634G_11094</name>
</gene>
<dbReference type="AlphaFoldDB" id="A0A0D9NI42"/>
<evidence type="ECO:0000313" key="2">
    <source>
        <dbReference type="EMBL" id="KJK73629.1"/>
    </source>
</evidence>
<feature type="compositionally biased region" description="Basic and acidic residues" evidence="1">
    <location>
        <begin position="117"/>
        <end position="134"/>
    </location>
</feature>
<sequence length="134" mass="14739">MLLEKMRAKIHYGRVGCKLGVCYLSKETTGTSSQSPTSTLRTMPTYCFLPLVHAGISSNWESSRTLNRVEKTRTVTGTMILWIEALFAVGRCSPPHSQGVAAVVPLQAQEGGQEGLGGKHEHDRRDRHDVFGVQ</sequence>